<proteinExistence type="predicted"/>
<protein>
    <submittedName>
        <fullName evidence="1">Uncharacterized protein</fullName>
    </submittedName>
</protein>
<organism evidence="1 2">
    <name type="scientific">Candidatus Chryseobacterium massiliense</name>
    <dbReference type="NCBI Taxonomy" id="204089"/>
    <lineage>
        <taxon>Bacteria</taxon>
        <taxon>Pseudomonadati</taxon>
        <taxon>Bacteroidota</taxon>
        <taxon>Flavobacteriia</taxon>
        <taxon>Flavobacteriales</taxon>
        <taxon>Weeksellaceae</taxon>
        <taxon>Chryseobacterium group</taxon>
        <taxon>Chryseobacterium</taxon>
    </lineage>
</organism>
<dbReference type="RefSeq" id="WP_116100083.1">
    <property type="nucleotide sequence ID" value="NZ_QNVU01000074.1"/>
</dbReference>
<evidence type="ECO:0000313" key="2">
    <source>
        <dbReference type="Proteomes" id="UP000256924"/>
    </source>
</evidence>
<comment type="caution">
    <text evidence="1">The sequence shown here is derived from an EMBL/GenBank/DDBJ whole genome shotgun (WGS) entry which is preliminary data.</text>
</comment>
<dbReference type="Proteomes" id="UP000256924">
    <property type="component" value="Unassembled WGS sequence"/>
</dbReference>
<dbReference type="EMBL" id="QNVU01000074">
    <property type="protein sequence ID" value="REC40532.1"/>
    <property type="molecule type" value="Genomic_DNA"/>
</dbReference>
<accession>A0A3D9AHN6</accession>
<sequence>MIEFMQNVSSYPITWGYRIKPIYRILSNEVYLNDFLEKGNLFISCFNNFKNYKDEMQGDSSEGDALVGGFTEKGDGNFIVYEGGVNAFILCATNNLTEDVIKDFNGVGAIKINNPALFAIEIARKLPFVLTGVEGDCIYDDSKAHILKEEKNKIFQNINFKNPAEIQHKILQITTGIEIFTKYKKYEHQQEHRLVWFSERAVESGIVINCPEAVEHCEKILF</sequence>
<gene>
    <name evidence="1" type="ORF">DRF68_19980</name>
</gene>
<reference evidence="1 2" key="1">
    <citation type="journal article" date="2004" name="Emerg. Infect. Dis.">
        <title>Amoebae-resisting bacteria isolated from human nasal swabs by amoebal coculture.</title>
        <authorList>
            <person name="Greub G."/>
            <person name="La Scola B."/>
            <person name="Raoult D."/>
        </authorList>
    </citation>
    <scope>NUCLEOTIDE SEQUENCE [LARGE SCALE GENOMIC DNA]</scope>
    <source>
        <strain evidence="1 2">CCUG 51329</strain>
    </source>
</reference>
<name>A0A3D9AHN6_9FLAO</name>
<keyword evidence="2" id="KW-1185">Reference proteome</keyword>
<dbReference type="AlphaFoldDB" id="A0A3D9AHN6"/>
<evidence type="ECO:0000313" key="1">
    <source>
        <dbReference type="EMBL" id="REC40532.1"/>
    </source>
</evidence>